<keyword evidence="7" id="KW-1185">Reference proteome</keyword>
<dbReference type="InterPro" id="IPR036431">
    <property type="entry name" value="ARID_dom_sf"/>
</dbReference>
<dbReference type="SMART" id="SM00501">
    <property type="entry name" value="BRIGHT"/>
    <property type="match status" value="1"/>
</dbReference>
<dbReference type="Proteomes" id="UP001165083">
    <property type="component" value="Unassembled WGS sequence"/>
</dbReference>
<evidence type="ECO:0000313" key="6">
    <source>
        <dbReference type="EMBL" id="GMF66275.1"/>
    </source>
</evidence>
<evidence type="ECO:0000313" key="7">
    <source>
        <dbReference type="Proteomes" id="UP001165083"/>
    </source>
</evidence>
<keyword evidence="2" id="KW-0804">Transcription</keyword>
<proteinExistence type="predicted"/>
<keyword evidence="1" id="KW-0805">Transcription regulation</keyword>
<gene>
    <name evidence="6" type="ORF">Plil01_001876500</name>
</gene>
<dbReference type="PROSITE" id="PS51011">
    <property type="entry name" value="ARID"/>
    <property type="match status" value="1"/>
</dbReference>
<dbReference type="EMBL" id="BSXW01012586">
    <property type="protein sequence ID" value="GMF66275.1"/>
    <property type="molecule type" value="Genomic_DNA"/>
</dbReference>
<accession>A0A9W6YFN9</accession>
<evidence type="ECO:0000256" key="2">
    <source>
        <dbReference type="ARBA" id="ARBA00023163"/>
    </source>
</evidence>
<evidence type="ECO:0000256" key="4">
    <source>
        <dbReference type="SAM" id="MobiDB-lite"/>
    </source>
</evidence>
<evidence type="ECO:0000256" key="1">
    <source>
        <dbReference type="ARBA" id="ARBA00023015"/>
    </source>
</evidence>
<feature type="compositionally biased region" description="Acidic residues" evidence="4">
    <location>
        <begin position="483"/>
        <end position="503"/>
    </location>
</feature>
<organism evidence="6 7">
    <name type="scientific">Phytophthora lilii</name>
    <dbReference type="NCBI Taxonomy" id="2077276"/>
    <lineage>
        <taxon>Eukaryota</taxon>
        <taxon>Sar</taxon>
        <taxon>Stramenopiles</taxon>
        <taxon>Oomycota</taxon>
        <taxon>Peronosporomycetes</taxon>
        <taxon>Peronosporales</taxon>
        <taxon>Peronosporaceae</taxon>
        <taxon>Phytophthora</taxon>
    </lineage>
</organism>
<dbReference type="Pfam" id="PF01388">
    <property type="entry name" value="ARID"/>
    <property type="match status" value="1"/>
</dbReference>
<dbReference type="AlphaFoldDB" id="A0A9W6YFN9"/>
<dbReference type="SUPFAM" id="SSF46774">
    <property type="entry name" value="ARID-like"/>
    <property type="match status" value="1"/>
</dbReference>
<reference evidence="6" key="1">
    <citation type="submission" date="2023-04" db="EMBL/GenBank/DDBJ databases">
        <title>Phytophthora lilii NBRC 32176.</title>
        <authorList>
            <person name="Ichikawa N."/>
            <person name="Sato H."/>
            <person name="Tonouchi N."/>
        </authorList>
    </citation>
    <scope>NUCLEOTIDE SEQUENCE</scope>
    <source>
        <strain evidence="6">NBRC 32176</strain>
    </source>
</reference>
<dbReference type="OrthoDB" id="338531at2759"/>
<protein>
    <submittedName>
        <fullName evidence="6">Unnamed protein product</fullName>
    </submittedName>
</protein>
<keyword evidence="3" id="KW-0539">Nucleus</keyword>
<evidence type="ECO:0000256" key="3">
    <source>
        <dbReference type="ARBA" id="ARBA00023242"/>
    </source>
</evidence>
<evidence type="ECO:0000259" key="5">
    <source>
        <dbReference type="PROSITE" id="PS51011"/>
    </source>
</evidence>
<feature type="domain" description="ARID" evidence="5">
    <location>
        <begin position="17"/>
        <end position="111"/>
    </location>
</feature>
<sequence length="726" mass="81507">MAAKEALLALQLSCRGDAARESILRDWVKFVEGRNEVSLLQTLPKTPAGAAIDWLKLYEEVVARGGFRVVSQKQQWPEILGAKGLNIKGLMPYQLAAHYDRYLRAFEEKQLFGRDLPTSETTMSVLPSKRRAQQEMGDDDAPVATMQDLHDAQGGMGGTPLPRASKRFKAQRELQTHLGTLHNIMLALDSDIPEQVMSALDLLTVLSYAEETGEAAHHQSGAAANANATANENELLVDNVPGLLDALYRQLVACKLLPDDKELQQEQAVRRRLLNLTVDNGERELLDSRALMVLNILRNLAIIGANEKPIAAHDELCVFFIMALRYVNSSDARNCNGGRSRAAVEIGDHVLDTLCAVSKRIDFLALHPPAALEVWHPQYQLSSQLWKKERVLPLECMLREVRRILVDRELKQQRRSVVLRACELLTNVCRDVGIKKFLSSSEALKDPALLDRVVALLGCSRQEFLPRGSKHKKQQQHGFPAEADYDMDAEDSDDSEDDETDGDDNSRWPAPWENDGLPSGVGMGVVYVSPEGVRHTTSSPHVGGAHAAHSVRFDDEAHQLDHEMRDAALEVLFRLSDYDDATKLRMAQHPTCMRRLAGSLLSCVGRVRTPMLSLTMLLYLTCCRTLYCSAGSRTNHRCYVLQHFHEPRHVPVLPGDRERPDPRCLLGRQRVRHPQQRRGRRVRHALPVTQTQTHLQEKQLCHRHDPLFLLTTTSCQATPLSTRRTL</sequence>
<dbReference type="InterPro" id="IPR052406">
    <property type="entry name" value="Chromatin_Remodeling_Comp"/>
</dbReference>
<dbReference type="CDD" id="cd16100">
    <property type="entry name" value="ARID"/>
    <property type="match status" value="1"/>
</dbReference>
<dbReference type="SMART" id="SM01014">
    <property type="entry name" value="ARID"/>
    <property type="match status" value="1"/>
</dbReference>
<dbReference type="InterPro" id="IPR001606">
    <property type="entry name" value="ARID_dom"/>
</dbReference>
<dbReference type="GO" id="GO:0003677">
    <property type="term" value="F:DNA binding"/>
    <property type="evidence" value="ECO:0007669"/>
    <property type="project" value="InterPro"/>
</dbReference>
<dbReference type="PANTHER" id="PTHR22970">
    <property type="entry name" value="AT-RICH INTERACTIVE DOMAIN-CONTAINING PROTEIN 2"/>
    <property type="match status" value="1"/>
</dbReference>
<dbReference type="Gene3D" id="1.10.150.60">
    <property type="entry name" value="ARID DNA-binding domain"/>
    <property type="match status" value="1"/>
</dbReference>
<comment type="caution">
    <text evidence="6">The sequence shown here is derived from an EMBL/GenBank/DDBJ whole genome shotgun (WGS) entry which is preliminary data.</text>
</comment>
<feature type="region of interest" description="Disordered" evidence="4">
    <location>
        <begin position="467"/>
        <end position="519"/>
    </location>
</feature>
<dbReference type="PANTHER" id="PTHR22970:SF14">
    <property type="entry name" value="AT-RICH INTERACTIVE DOMAIN-CONTAINING PROTEIN 2"/>
    <property type="match status" value="1"/>
</dbReference>
<name>A0A9W6YFN9_9STRA</name>